<evidence type="ECO:0000313" key="3">
    <source>
        <dbReference type="Proteomes" id="UP000014500"/>
    </source>
</evidence>
<dbReference type="HOGENOM" id="CLU_198487_0_0_1"/>
<accession>T1IYS7</accession>
<reference evidence="2" key="2">
    <citation type="submission" date="2015-02" db="UniProtKB">
        <authorList>
            <consortium name="EnsemblMetazoa"/>
        </authorList>
    </citation>
    <scope>IDENTIFICATION</scope>
</reference>
<dbReference type="AlphaFoldDB" id="T1IYS7"/>
<sequence length="76" mass="8416">MLHSMKLCLLLFVLVVAFAFNEALDPNCHWDGSAPICDGSCTIYENRCRVDSHGDGKKCLFGQKALCCKSRSECSK</sequence>
<evidence type="ECO:0000256" key="1">
    <source>
        <dbReference type="SAM" id="SignalP"/>
    </source>
</evidence>
<feature type="chain" id="PRO_5004590161" evidence="1">
    <location>
        <begin position="24"/>
        <end position="76"/>
    </location>
</feature>
<protein>
    <submittedName>
        <fullName evidence="2">Uncharacterized protein</fullName>
    </submittedName>
</protein>
<keyword evidence="1" id="KW-0732">Signal</keyword>
<keyword evidence="3" id="KW-1185">Reference proteome</keyword>
<dbReference type="EMBL" id="JH431696">
    <property type="status" value="NOT_ANNOTATED_CDS"/>
    <property type="molecule type" value="Genomic_DNA"/>
</dbReference>
<name>T1IYS7_STRMM</name>
<reference evidence="3" key="1">
    <citation type="submission" date="2011-05" db="EMBL/GenBank/DDBJ databases">
        <authorList>
            <person name="Richards S.R."/>
            <person name="Qu J."/>
            <person name="Jiang H."/>
            <person name="Jhangiani S.N."/>
            <person name="Agravi P."/>
            <person name="Goodspeed R."/>
            <person name="Gross S."/>
            <person name="Mandapat C."/>
            <person name="Jackson L."/>
            <person name="Mathew T."/>
            <person name="Pu L."/>
            <person name="Thornton R."/>
            <person name="Saada N."/>
            <person name="Wilczek-Boney K.B."/>
            <person name="Lee S."/>
            <person name="Kovar C."/>
            <person name="Wu Y."/>
            <person name="Scherer S.E."/>
            <person name="Worley K.C."/>
            <person name="Muzny D.M."/>
            <person name="Gibbs R."/>
        </authorList>
    </citation>
    <scope>NUCLEOTIDE SEQUENCE</scope>
    <source>
        <strain evidence="3">Brora</strain>
    </source>
</reference>
<feature type="signal peptide" evidence="1">
    <location>
        <begin position="1"/>
        <end position="23"/>
    </location>
</feature>
<dbReference type="PhylomeDB" id="T1IYS7"/>
<dbReference type="EnsemblMetazoa" id="SMAR006394-RA">
    <property type="protein sequence ID" value="SMAR006394-PA"/>
    <property type="gene ID" value="SMAR006394"/>
</dbReference>
<organism evidence="2 3">
    <name type="scientific">Strigamia maritima</name>
    <name type="common">European centipede</name>
    <name type="synonym">Geophilus maritimus</name>
    <dbReference type="NCBI Taxonomy" id="126957"/>
    <lineage>
        <taxon>Eukaryota</taxon>
        <taxon>Metazoa</taxon>
        <taxon>Ecdysozoa</taxon>
        <taxon>Arthropoda</taxon>
        <taxon>Myriapoda</taxon>
        <taxon>Chilopoda</taxon>
        <taxon>Pleurostigmophora</taxon>
        <taxon>Geophilomorpha</taxon>
        <taxon>Linotaeniidae</taxon>
        <taxon>Strigamia</taxon>
    </lineage>
</organism>
<dbReference type="Proteomes" id="UP000014500">
    <property type="component" value="Unassembled WGS sequence"/>
</dbReference>
<proteinExistence type="predicted"/>
<evidence type="ECO:0000313" key="2">
    <source>
        <dbReference type="EnsemblMetazoa" id="SMAR006394-PA"/>
    </source>
</evidence>